<dbReference type="Pfam" id="PF10142">
    <property type="entry name" value="PhoPQ_related"/>
    <property type="match status" value="1"/>
</dbReference>
<keyword evidence="1" id="KW-0472">Membrane</keyword>
<dbReference type="PANTHER" id="PTHR12277">
    <property type="entry name" value="ALPHA/BETA HYDROLASE DOMAIN-CONTAINING PROTEIN"/>
    <property type="match status" value="1"/>
</dbReference>
<protein>
    <submittedName>
        <fullName evidence="3">Alpha/beta fold hydrolase</fullName>
    </submittedName>
</protein>
<comment type="caution">
    <text evidence="3">The sequence shown here is derived from an EMBL/GenBank/DDBJ whole genome shotgun (WGS) entry which is preliminary data.</text>
</comment>
<name>A0A3N6PDG9_9CYAN</name>
<evidence type="ECO:0000256" key="1">
    <source>
        <dbReference type="SAM" id="Phobius"/>
    </source>
</evidence>
<dbReference type="Gene3D" id="3.40.50.1820">
    <property type="entry name" value="alpha/beta hydrolase"/>
    <property type="match status" value="1"/>
</dbReference>
<dbReference type="InterPro" id="IPR022742">
    <property type="entry name" value="Hydrolase_4"/>
</dbReference>
<feature type="transmembrane region" description="Helical" evidence="1">
    <location>
        <begin position="12"/>
        <end position="31"/>
    </location>
</feature>
<dbReference type="Pfam" id="PF12146">
    <property type="entry name" value="Hydrolase_4"/>
    <property type="match status" value="1"/>
</dbReference>
<organism evidence="3 4">
    <name type="scientific">Okeania hirsuta</name>
    <dbReference type="NCBI Taxonomy" id="1458930"/>
    <lineage>
        <taxon>Bacteria</taxon>
        <taxon>Bacillati</taxon>
        <taxon>Cyanobacteriota</taxon>
        <taxon>Cyanophyceae</taxon>
        <taxon>Oscillatoriophycideae</taxon>
        <taxon>Oscillatoriales</taxon>
        <taxon>Microcoleaceae</taxon>
        <taxon>Okeania</taxon>
    </lineage>
</organism>
<evidence type="ECO:0000313" key="3">
    <source>
        <dbReference type="EMBL" id="RQH27657.1"/>
    </source>
</evidence>
<dbReference type="GO" id="GO:0016787">
    <property type="term" value="F:hydrolase activity"/>
    <property type="evidence" value="ECO:0007669"/>
    <property type="project" value="UniProtKB-KW"/>
</dbReference>
<feature type="domain" description="Serine aminopeptidase S33" evidence="2">
    <location>
        <begin position="87"/>
        <end position="203"/>
    </location>
</feature>
<keyword evidence="4" id="KW-1185">Reference proteome</keyword>
<accession>A0A3N6PDG9</accession>
<evidence type="ECO:0000313" key="4">
    <source>
        <dbReference type="Proteomes" id="UP000269154"/>
    </source>
</evidence>
<gene>
    <name evidence="3" type="ORF">D5R40_26770</name>
</gene>
<dbReference type="InterPro" id="IPR029058">
    <property type="entry name" value="AB_hydrolase_fold"/>
</dbReference>
<dbReference type="AlphaFoldDB" id="A0A3N6PDG9"/>
<reference evidence="3 4" key="1">
    <citation type="journal article" date="2018" name="ACS Chem. Biol.">
        <title>Ketoreductase domain dysfunction expands chemodiversity: malyngamide biosynthesis in the cyanobacterium Okeania hirsuta.</title>
        <authorList>
            <person name="Moss N.A."/>
            <person name="Leao T."/>
            <person name="Rankin M."/>
            <person name="McCullough T.M."/>
            <person name="Qu P."/>
            <person name="Korobeynikov A."/>
            <person name="Smith J.L."/>
            <person name="Gerwick L."/>
            <person name="Gerwick W.H."/>
        </authorList>
    </citation>
    <scope>NUCLEOTIDE SEQUENCE [LARGE SCALE GENOMIC DNA]</scope>
    <source>
        <strain evidence="3 4">PAB10Feb10-1</strain>
    </source>
</reference>
<dbReference type="SUPFAM" id="SSF53474">
    <property type="entry name" value="alpha/beta-Hydrolases"/>
    <property type="match status" value="1"/>
</dbReference>
<proteinExistence type="predicted"/>
<dbReference type="RefSeq" id="WP_124146818.1">
    <property type="nucleotide sequence ID" value="NZ_CAWOKI010000197.1"/>
</dbReference>
<dbReference type="InterPro" id="IPR009199">
    <property type="entry name" value="PhoPQ-act_pathogen-rel_PqaA"/>
</dbReference>
<keyword evidence="3" id="KW-0378">Hydrolase</keyword>
<dbReference type="EMBL" id="RCBY01000236">
    <property type="protein sequence ID" value="RQH27657.1"/>
    <property type="molecule type" value="Genomic_DNA"/>
</dbReference>
<sequence length="306" mass="34699">MEDTETSSFETFLKFLLISLATIYTGAFMLLRLLQNRLIFEPAPSVLATPATVNLPYQEVWLSIPNSHKQTEKISGWWIPQTNSNSRVILFLHGAKGNMAARKNSYNLERVAKLYQLGFSVFMIDYRGYGNSKGRFPTEATVYEDALVAWNYLTQEKNFSPEEIFIYGYSLGGAVAANLCLQQPQAAGLIAEGCFTSIKDMAKYRRRIQIFPLNLLVTQKFDFIDKVKLLEMPVLFIHGTKDEIVPVDMSQRLFAAAAEPKKLLLIPNAAHDNLAQVDSDSYIATLHEFFERAINQYSSISQEFIH</sequence>
<dbReference type="Proteomes" id="UP000269154">
    <property type="component" value="Unassembled WGS sequence"/>
</dbReference>
<keyword evidence="1" id="KW-0812">Transmembrane</keyword>
<dbReference type="OrthoDB" id="9776685at2"/>
<dbReference type="PANTHER" id="PTHR12277:SF81">
    <property type="entry name" value="PROTEIN ABHD13"/>
    <property type="match status" value="1"/>
</dbReference>
<evidence type="ECO:0000259" key="2">
    <source>
        <dbReference type="Pfam" id="PF12146"/>
    </source>
</evidence>
<keyword evidence="1" id="KW-1133">Transmembrane helix</keyword>